<dbReference type="GO" id="GO:0016757">
    <property type="term" value="F:glycosyltransferase activity"/>
    <property type="evidence" value="ECO:0007669"/>
    <property type="project" value="UniProtKB-KW"/>
</dbReference>
<feature type="transmembrane region" description="Helical" evidence="1">
    <location>
        <begin position="7"/>
        <end position="30"/>
    </location>
</feature>
<feature type="transmembrane region" description="Helical" evidence="1">
    <location>
        <begin position="498"/>
        <end position="518"/>
    </location>
</feature>
<dbReference type="AlphaFoldDB" id="A0AAU8IDB1"/>
<dbReference type="EC" id="2.4.-.-" evidence="3"/>
<protein>
    <submittedName>
        <fullName evidence="3">Glycosyltransferase family 39 protein</fullName>
        <ecNumber evidence="3">2.4.-.-</ecNumber>
    </submittedName>
</protein>
<feature type="transmembrane region" description="Helical" evidence="1">
    <location>
        <begin position="233"/>
        <end position="266"/>
    </location>
</feature>
<feature type="transmembrane region" description="Helical" evidence="1">
    <location>
        <begin position="273"/>
        <end position="290"/>
    </location>
</feature>
<keyword evidence="3" id="KW-0808">Transferase</keyword>
<accession>A0AAU8IDB1</accession>
<organism evidence="3">
    <name type="scientific">Sporolactobacillus sp. Y61</name>
    <dbReference type="NCBI Taxonomy" id="3160863"/>
    <lineage>
        <taxon>Bacteria</taxon>
        <taxon>Bacillati</taxon>
        <taxon>Bacillota</taxon>
        <taxon>Bacilli</taxon>
        <taxon>Bacillales</taxon>
        <taxon>Sporolactobacillaceae</taxon>
        <taxon>Sporolactobacillus</taxon>
    </lineage>
</organism>
<feature type="transmembrane region" description="Helical" evidence="1">
    <location>
        <begin position="155"/>
        <end position="175"/>
    </location>
</feature>
<dbReference type="RefSeq" id="WP_353947688.1">
    <property type="nucleotide sequence ID" value="NZ_CP159510.1"/>
</dbReference>
<feature type="domain" description="Glycosyltransferase RgtA/B/C/D-like" evidence="2">
    <location>
        <begin position="159"/>
        <end position="290"/>
    </location>
</feature>
<dbReference type="EMBL" id="CP159510">
    <property type="protein sequence ID" value="XCJ15993.1"/>
    <property type="molecule type" value="Genomic_DNA"/>
</dbReference>
<feature type="transmembrane region" description="Helical" evidence="1">
    <location>
        <begin position="74"/>
        <end position="99"/>
    </location>
</feature>
<keyword evidence="1" id="KW-0472">Membrane</keyword>
<feature type="transmembrane region" description="Helical" evidence="1">
    <location>
        <begin position="404"/>
        <end position="423"/>
    </location>
</feature>
<dbReference type="InterPro" id="IPR038731">
    <property type="entry name" value="RgtA/B/C-like"/>
</dbReference>
<dbReference type="Pfam" id="PF13231">
    <property type="entry name" value="PMT_2"/>
    <property type="match status" value="1"/>
</dbReference>
<proteinExistence type="predicted"/>
<feature type="transmembrane region" description="Helical" evidence="1">
    <location>
        <begin position="42"/>
        <end position="62"/>
    </location>
</feature>
<evidence type="ECO:0000313" key="3">
    <source>
        <dbReference type="EMBL" id="XCJ15993.1"/>
    </source>
</evidence>
<gene>
    <name evidence="3" type="ORF">ABNN70_09775</name>
</gene>
<name>A0AAU8IDB1_9BACL</name>
<sequence length="730" mass="84325">MLQKKLISLFSIICIICFSTLFLMAVSYLFFVQGINHAHAPLYTFVLLLFALIALLFFYAVYRLIETWPQTGLRLLASGFFAYFLLIEIILIAVFHSILPPVIDGGHTYAEALYLLEHGHASGHAYFSIYPNNVPITLLRYWIYRSAAFFHVSDFLMVDRLFCAAVLDIGIYFSWKLVKNKFDLRMGCMFLLLTASSFPLFFYILYFYTDTVAIMFPPILLYLWQAYSQSKKIRYIFLLGLVLAVGTQIRMNLILFLPALAIYMFFVLKWKKALLYLALTVALLSLATVLTEHIENQMGYAKEPSLTMPMTHWVMLGLSPDGRYSKADYLLTRKQPDQQAKKQIVRQEITRRIDQNGITGLTRIWLTKAARTFSMGTHGYDWYTRLSAQPTRTYQYLFNKNNQLTVFITQIFYLVQLFLLILSSLRLFRTKRADLNLLIQICLFGNLLFYTVVWEAEPRYSLLFTPVMILGAVFGLKEMRVLSRKYKDVPGRFYAGNYSLHLTTVFLLFVIVFAGASLSARPVTQHKTTHPYYLVDQPCSAGSGSVRVDAAHTVTQTFRTPAPFDHISVRIRDVMGSGRYLMSVRNEKDGRLVASEIVNSSQMRSGRPFVLTFNRKGTHALKRGLLTIEQIKGSRASGLSLAMNGRGYEQRDIYPDGQLRLNGKPQKQQDLTFSVYQLQKRPYLSGVSYWLLFLIPVFILLFYSYVSREPSFRNRERTTAYRMKRKWQDD</sequence>
<reference evidence="3" key="1">
    <citation type="submission" date="2024-06" db="EMBL/GenBank/DDBJ databases">
        <authorList>
            <person name="Fan A."/>
            <person name="Zhang F.Y."/>
            <person name="Zhang L."/>
        </authorList>
    </citation>
    <scope>NUCLEOTIDE SEQUENCE</scope>
    <source>
        <strain evidence="3">Y61</strain>
    </source>
</reference>
<keyword evidence="3" id="KW-0328">Glycosyltransferase</keyword>
<evidence type="ECO:0000256" key="1">
    <source>
        <dbReference type="SAM" id="Phobius"/>
    </source>
</evidence>
<evidence type="ECO:0000259" key="2">
    <source>
        <dbReference type="Pfam" id="PF13231"/>
    </source>
</evidence>
<keyword evidence="1" id="KW-1133">Transmembrane helix</keyword>
<feature type="transmembrane region" description="Helical" evidence="1">
    <location>
        <begin position="687"/>
        <end position="706"/>
    </location>
</feature>
<feature type="transmembrane region" description="Helical" evidence="1">
    <location>
        <begin position="435"/>
        <end position="454"/>
    </location>
</feature>
<feature type="transmembrane region" description="Helical" evidence="1">
    <location>
        <begin position="460"/>
        <end position="477"/>
    </location>
</feature>
<keyword evidence="1" id="KW-0812">Transmembrane</keyword>